<name>A0A9D1GMC5_9BACT</name>
<reference evidence="2" key="2">
    <citation type="journal article" date="2021" name="PeerJ">
        <title>Extensive microbial diversity within the chicken gut microbiome revealed by metagenomics and culture.</title>
        <authorList>
            <person name="Gilroy R."/>
            <person name="Ravi A."/>
            <person name="Getino M."/>
            <person name="Pursley I."/>
            <person name="Horton D.L."/>
            <person name="Alikhan N.F."/>
            <person name="Baker D."/>
            <person name="Gharbi K."/>
            <person name="Hall N."/>
            <person name="Watson M."/>
            <person name="Adriaenssens E.M."/>
            <person name="Foster-Nyarko E."/>
            <person name="Jarju S."/>
            <person name="Secka A."/>
            <person name="Antonio M."/>
            <person name="Oren A."/>
            <person name="Chaudhuri R.R."/>
            <person name="La Ragione R."/>
            <person name="Hildebrand F."/>
            <person name="Pallen M.J."/>
        </authorList>
    </citation>
    <scope>NUCLEOTIDE SEQUENCE</scope>
    <source>
        <strain evidence="2">ChiHecec2B26-709</strain>
    </source>
</reference>
<dbReference type="InterPro" id="IPR011659">
    <property type="entry name" value="WD40"/>
</dbReference>
<keyword evidence="1" id="KW-0732">Signal</keyword>
<accession>A0A9D1GMC5</accession>
<dbReference type="SUPFAM" id="SSF82171">
    <property type="entry name" value="DPP6 N-terminal domain-like"/>
    <property type="match status" value="1"/>
</dbReference>
<dbReference type="Pfam" id="PF07676">
    <property type="entry name" value="PD40"/>
    <property type="match status" value="2"/>
</dbReference>
<dbReference type="Proteomes" id="UP000886881">
    <property type="component" value="Unassembled WGS sequence"/>
</dbReference>
<feature type="chain" id="PRO_5038766991" evidence="1">
    <location>
        <begin position="21"/>
        <end position="446"/>
    </location>
</feature>
<comment type="caution">
    <text evidence="2">The sequence shown here is derived from an EMBL/GenBank/DDBJ whole genome shotgun (WGS) entry which is preliminary data.</text>
</comment>
<gene>
    <name evidence="2" type="ORF">IAC35_01215</name>
</gene>
<evidence type="ECO:0000256" key="1">
    <source>
        <dbReference type="SAM" id="SignalP"/>
    </source>
</evidence>
<dbReference type="Gene3D" id="2.130.10.10">
    <property type="entry name" value="YVTN repeat-like/Quinoprotein amine dehydrogenase"/>
    <property type="match status" value="1"/>
</dbReference>
<dbReference type="AlphaFoldDB" id="A0A9D1GMC5"/>
<dbReference type="EMBL" id="DVLC01000023">
    <property type="protein sequence ID" value="HIT46459.1"/>
    <property type="molecule type" value="Genomic_DNA"/>
</dbReference>
<organism evidence="2 3">
    <name type="scientific">Candidatus Cryptobacteroides merdipullorum</name>
    <dbReference type="NCBI Taxonomy" id="2840771"/>
    <lineage>
        <taxon>Bacteria</taxon>
        <taxon>Pseudomonadati</taxon>
        <taxon>Bacteroidota</taxon>
        <taxon>Bacteroidia</taxon>
        <taxon>Bacteroidales</taxon>
        <taxon>Candidatus Cryptobacteroides</taxon>
    </lineage>
</organism>
<feature type="signal peptide" evidence="1">
    <location>
        <begin position="1"/>
        <end position="20"/>
    </location>
</feature>
<sequence length="446" mass="50444">MKKVILFAAAMMLAAGTASAQFGVFTPSETKTVKDPVTGIQLKVLTNTDKNDKFIYQTDPMWTPDGKYLLFRSSDRGDGQTMTRTTPDGKEIKYKPTQYYFIEVASGKIIQATDGQVGSVFLANKSDRMFLNRVENGEWKMYVMDLTKYFADAKKGNAGDFDSYLEYIGTFPESAEMGRPGGWCVNSDDTFAYITVTREGTPEERAAMEAKAFVPRDDQPKKVGQSLSGIRKMDLRTGEVTMLANMDFRVGHIQASRFRPEEIVFCLETGGDADQRMWYANANDNSFKPLYNETPLDWVTHETFGTEDYVYFNVLGWQDRLRKQASGIFRINLRTDDVDCLGNVEMDKDRSSSLTGRGFWHCNSTRDNQWACGDTFAGSVWIINVATGHKYQIASDTKMAPDHAQPFFSPDGTKLCFQSGHYSDGKRLNLVMVDLNKLPFFREYNK</sequence>
<reference evidence="2" key="1">
    <citation type="submission" date="2020-10" db="EMBL/GenBank/DDBJ databases">
        <authorList>
            <person name="Gilroy R."/>
        </authorList>
    </citation>
    <scope>NUCLEOTIDE SEQUENCE</scope>
    <source>
        <strain evidence="2">ChiHecec2B26-709</strain>
    </source>
</reference>
<dbReference type="InterPro" id="IPR015943">
    <property type="entry name" value="WD40/YVTN_repeat-like_dom_sf"/>
</dbReference>
<evidence type="ECO:0000313" key="3">
    <source>
        <dbReference type="Proteomes" id="UP000886881"/>
    </source>
</evidence>
<evidence type="ECO:0000313" key="2">
    <source>
        <dbReference type="EMBL" id="HIT46459.1"/>
    </source>
</evidence>
<protein>
    <submittedName>
        <fullName evidence="2">PD40 domain-containing protein</fullName>
    </submittedName>
</protein>
<proteinExistence type="predicted"/>